<dbReference type="Gene3D" id="3.40.50.850">
    <property type="entry name" value="Isochorismatase-like"/>
    <property type="match status" value="1"/>
</dbReference>
<accession>A0AA40S5P4</accession>
<evidence type="ECO:0000313" key="2">
    <source>
        <dbReference type="EMBL" id="MBA8915083.1"/>
    </source>
</evidence>
<dbReference type="InterPro" id="IPR036380">
    <property type="entry name" value="Isochorismatase-like_sf"/>
</dbReference>
<gene>
    <name evidence="2" type="ORF">HNR51_004179</name>
</gene>
<sequence length="176" mass="19095">MLTLDRESSALLVIDFQGRLMPHIADGPAAVANARRLLDAAALLKVPVLFTEQNPAGLGPTVPELGPTGPTAHKMTFDAVREHGFLDALPAEKTLVVAGCEAHVCVLQTVLGLLAQGRRVFVVRDALGARRAESKETALRRMERHGAETVTTEMVVFEWLATCEHPRFREAVALIK</sequence>
<dbReference type="InterPro" id="IPR000868">
    <property type="entry name" value="Isochorismatase-like_dom"/>
</dbReference>
<dbReference type="InterPro" id="IPR050993">
    <property type="entry name" value="Isochorismatase_domain"/>
</dbReference>
<feature type="domain" description="Isochorismatase-like" evidence="1">
    <location>
        <begin position="9"/>
        <end position="153"/>
    </location>
</feature>
<dbReference type="RefSeq" id="WP_182556159.1">
    <property type="nucleotide sequence ID" value="NZ_BPRF01000004.1"/>
</dbReference>
<evidence type="ECO:0000259" key="1">
    <source>
        <dbReference type="Pfam" id="PF00857"/>
    </source>
</evidence>
<protein>
    <submittedName>
        <fullName evidence="2">Nicotinamidase-related amidase</fullName>
    </submittedName>
</protein>
<dbReference type="AlphaFoldDB" id="A0AA40S5P4"/>
<dbReference type="PANTHER" id="PTHR14119">
    <property type="entry name" value="HYDROLASE"/>
    <property type="match status" value="1"/>
</dbReference>
<dbReference type="Pfam" id="PF00857">
    <property type="entry name" value="Isochorismatase"/>
    <property type="match status" value="1"/>
</dbReference>
<reference evidence="2 3" key="1">
    <citation type="submission" date="2020-08" db="EMBL/GenBank/DDBJ databases">
        <title>Genomic Encyclopedia of Type Strains, Phase IV (KMG-IV): sequencing the most valuable type-strain genomes for metagenomic binning, comparative biology and taxonomic classification.</title>
        <authorList>
            <person name="Goeker M."/>
        </authorList>
    </citation>
    <scope>NUCLEOTIDE SEQUENCE [LARGE SCALE GENOMIC DNA]</scope>
    <source>
        <strain evidence="2 3">DSM 11490</strain>
    </source>
</reference>
<keyword evidence="3" id="KW-1185">Reference proteome</keyword>
<dbReference type="SUPFAM" id="SSF52499">
    <property type="entry name" value="Isochorismatase-like hydrolases"/>
    <property type="match status" value="1"/>
</dbReference>
<organism evidence="2 3">
    <name type="scientific">Methylorubrum thiocyanatum</name>
    <dbReference type="NCBI Taxonomy" id="47958"/>
    <lineage>
        <taxon>Bacteria</taxon>
        <taxon>Pseudomonadati</taxon>
        <taxon>Pseudomonadota</taxon>
        <taxon>Alphaproteobacteria</taxon>
        <taxon>Hyphomicrobiales</taxon>
        <taxon>Methylobacteriaceae</taxon>
        <taxon>Methylorubrum</taxon>
    </lineage>
</organism>
<evidence type="ECO:0000313" key="3">
    <source>
        <dbReference type="Proteomes" id="UP000543554"/>
    </source>
</evidence>
<comment type="caution">
    <text evidence="2">The sequence shown here is derived from an EMBL/GenBank/DDBJ whole genome shotgun (WGS) entry which is preliminary data.</text>
</comment>
<dbReference type="EMBL" id="JACJIB010000007">
    <property type="protein sequence ID" value="MBA8915083.1"/>
    <property type="molecule type" value="Genomic_DNA"/>
</dbReference>
<dbReference type="Proteomes" id="UP000543554">
    <property type="component" value="Unassembled WGS sequence"/>
</dbReference>
<name>A0AA40S5P4_9HYPH</name>
<proteinExistence type="predicted"/>
<dbReference type="PANTHER" id="PTHR14119:SF3">
    <property type="entry name" value="ISOCHORISMATASE DOMAIN-CONTAINING PROTEIN 2"/>
    <property type="match status" value="1"/>
</dbReference>